<evidence type="ECO:0000256" key="3">
    <source>
        <dbReference type="ARBA" id="ARBA00022801"/>
    </source>
</evidence>
<dbReference type="GO" id="GO:0006508">
    <property type="term" value="P:proteolysis"/>
    <property type="evidence" value="ECO:0007669"/>
    <property type="project" value="UniProtKB-KW"/>
</dbReference>
<dbReference type="PRINTS" id="PR00723">
    <property type="entry name" value="SUBTILISIN"/>
</dbReference>
<evidence type="ECO:0000313" key="11">
    <source>
        <dbReference type="EMBL" id="PWR71609.1"/>
    </source>
</evidence>
<evidence type="ECO:0000256" key="1">
    <source>
        <dbReference type="ARBA" id="ARBA00011073"/>
    </source>
</evidence>
<evidence type="ECO:0000256" key="4">
    <source>
        <dbReference type="ARBA" id="ARBA00022825"/>
    </source>
</evidence>
<dbReference type="GO" id="GO:0000272">
    <property type="term" value="P:polysaccharide catabolic process"/>
    <property type="evidence" value="ECO:0007669"/>
    <property type="project" value="InterPro"/>
</dbReference>
<dbReference type="InterPro" id="IPR051048">
    <property type="entry name" value="Peptidase_S8/S53_subtilisin"/>
</dbReference>
<dbReference type="PROSITE" id="PS00138">
    <property type="entry name" value="SUBTILASE_SER"/>
    <property type="match status" value="1"/>
</dbReference>
<protein>
    <recommendedName>
        <fullName evidence="13">Peptidase S8</fullName>
    </recommendedName>
</protein>
<dbReference type="InterPro" id="IPR054399">
    <property type="entry name" value="Fervidolysin-like_N_prodom"/>
</dbReference>
<evidence type="ECO:0000256" key="7">
    <source>
        <dbReference type="RuleBase" id="RU003355"/>
    </source>
</evidence>
<evidence type="ECO:0000313" key="12">
    <source>
        <dbReference type="Proteomes" id="UP000245657"/>
    </source>
</evidence>
<comment type="similarity">
    <text evidence="1 6 7">Belongs to the peptidase S8 family.</text>
</comment>
<evidence type="ECO:0000259" key="9">
    <source>
        <dbReference type="Pfam" id="PF00082"/>
    </source>
</evidence>
<dbReference type="SUPFAM" id="SSF63446">
    <property type="entry name" value="Type I dockerin domain"/>
    <property type="match status" value="1"/>
</dbReference>
<dbReference type="PROSITE" id="PS00137">
    <property type="entry name" value="SUBTILASE_HIS"/>
    <property type="match status" value="1"/>
</dbReference>
<dbReference type="GO" id="GO:0004252">
    <property type="term" value="F:serine-type endopeptidase activity"/>
    <property type="evidence" value="ECO:0007669"/>
    <property type="project" value="UniProtKB-UniRule"/>
</dbReference>
<dbReference type="RefSeq" id="WP_109969228.1">
    <property type="nucleotide sequence ID" value="NZ_CP176093.1"/>
</dbReference>
<dbReference type="InterPro" id="IPR036852">
    <property type="entry name" value="Peptidase_S8/S53_dom_sf"/>
</dbReference>
<dbReference type="OrthoDB" id="341609at2157"/>
<evidence type="ECO:0000256" key="8">
    <source>
        <dbReference type="SAM" id="MobiDB-lite"/>
    </source>
</evidence>
<evidence type="ECO:0000256" key="2">
    <source>
        <dbReference type="ARBA" id="ARBA00022670"/>
    </source>
</evidence>
<comment type="caution">
    <text evidence="11">The sequence shown here is derived from an EMBL/GenBank/DDBJ whole genome shotgun (WGS) entry which is preliminary data.</text>
</comment>
<dbReference type="InterPro" id="IPR015500">
    <property type="entry name" value="Peptidase_S8_subtilisin-rel"/>
</dbReference>
<evidence type="ECO:0000256" key="6">
    <source>
        <dbReference type="PROSITE-ProRule" id="PRU01240"/>
    </source>
</evidence>
<dbReference type="PROSITE" id="PS00018">
    <property type="entry name" value="EF_HAND_1"/>
    <property type="match status" value="1"/>
</dbReference>
<dbReference type="InterPro" id="IPR023827">
    <property type="entry name" value="Peptidase_S8_Asp-AS"/>
</dbReference>
<gene>
    <name evidence="11" type="ORF">DK846_12200</name>
</gene>
<reference evidence="11 12" key="1">
    <citation type="submission" date="2018-05" db="EMBL/GenBank/DDBJ databases">
        <title>Draft genome of Methanospirillum lacunae Ki8-1.</title>
        <authorList>
            <person name="Dueholm M.S."/>
            <person name="Nielsen P.H."/>
            <person name="Bakmann L.F."/>
            <person name="Otzen D.E."/>
        </authorList>
    </citation>
    <scope>NUCLEOTIDE SEQUENCE [LARGE SCALE GENOMIC DNA]</scope>
    <source>
        <strain evidence="11 12">Ki8-1</strain>
    </source>
</reference>
<feature type="active site" description="Charge relay system" evidence="5 6">
    <location>
        <position position="204"/>
    </location>
</feature>
<dbReference type="Pfam" id="PF00082">
    <property type="entry name" value="Peptidase_S8"/>
    <property type="match status" value="1"/>
</dbReference>
<dbReference type="InterPro" id="IPR018247">
    <property type="entry name" value="EF_Hand_1_Ca_BS"/>
</dbReference>
<feature type="compositionally biased region" description="Polar residues" evidence="8">
    <location>
        <begin position="141"/>
        <end position="153"/>
    </location>
</feature>
<keyword evidence="3 6" id="KW-0378">Hydrolase</keyword>
<dbReference type="SUPFAM" id="SSF52743">
    <property type="entry name" value="Subtilisin-like"/>
    <property type="match status" value="1"/>
</dbReference>
<dbReference type="GeneID" id="97550233"/>
<dbReference type="PROSITE" id="PS51892">
    <property type="entry name" value="SUBTILASE"/>
    <property type="match status" value="1"/>
</dbReference>
<organism evidence="11 12">
    <name type="scientific">Methanospirillum lacunae</name>
    <dbReference type="NCBI Taxonomy" id="668570"/>
    <lineage>
        <taxon>Archaea</taxon>
        <taxon>Methanobacteriati</taxon>
        <taxon>Methanobacteriota</taxon>
        <taxon>Stenosarchaea group</taxon>
        <taxon>Methanomicrobia</taxon>
        <taxon>Methanomicrobiales</taxon>
        <taxon>Methanospirillaceae</taxon>
        <taxon>Methanospirillum</taxon>
    </lineage>
</organism>
<keyword evidence="4 6" id="KW-0720">Serine protease</keyword>
<evidence type="ECO:0000259" key="10">
    <source>
        <dbReference type="Pfam" id="PF22148"/>
    </source>
</evidence>
<proteinExistence type="inferred from homology"/>
<dbReference type="Proteomes" id="UP000245657">
    <property type="component" value="Unassembled WGS sequence"/>
</dbReference>
<feature type="domain" description="Fervidolysin-like N-terminal prodomain" evidence="10">
    <location>
        <begin position="42"/>
        <end position="127"/>
    </location>
</feature>
<sequence>MINQRELWRSLIVFLLLISTVVALSVADGTNSSINNSVNGTSNTTTNLTDAPYVPGEIIIKYKNTDSVSAMSVPSAKLASLGAGVSDDFSAEGLKGMQMIDVDTSISVEKAIEELNKSSYVAYAEPNYVIQLSLPSEPELPNNTTAESFSAESVSGAPNDPRFSEQWALSNTGQTGGTSGADIGALSAWSVTTGSDSIVVAVIDTGVDYTHPDLAANIWTNPGEIAGNGIDDDGNGYIDDVHGWDFINNDNDPMDDNGHGTHCAGVIGAVGNNGIGVSGIDQKVKIMPLKFLRADGSGDVAASLNAIAYARKMGADVISCSWGGTAKSQALEDAISSTNVLFACAAGNSGVNTDIIPQYPSCFTEAQIISVAASNAKDGIPSYSNYGPVSVDVAAPGDGILSLYPTSLGSQYMSMKGTSMATPHVAGLAALLLSQKSSLTPAELKSLIMSNVDTISAWSGKTVTGGRIDAGKTLSALSGSSVSALPGQSNKPKDLNGDGVYDDINGNGRRDYADVSLYFQYLDWIKSNEPVAAFDISGNGRIDYSDVVKLFQGI</sequence>
<keyword evidence="12" id="KW-1185">Reference proteome</keyword>
<dbReference type="PANTHER" id="PTHR43399">
    <property type="entry name" value="SUBTILISIN-RELATED"/>
    <property type="match status" value="1"/>
</dbReference>
<dbReference type="InterPro" id="IPR036439">
    <property type="entry name" value="Dockerin_dom_sf"/>
</dbReference>
<evidence type="ECO:0000256" key="5">
    <source>
        <dbReference type="PIRSR" id="PIRSR615500-1"/>
    </source>
</evidence>
<dbReference type="AlphaFoldDB" id="A0A2V2MW57"/>
<feature type="region of interest" description="Disordered" evidence="8">
    <location>
        <begin position="480"/>
        <end position="499"/>
    </location>
</feature>
<dbReference type="Gene3D" id="1.10.1330.10">
    <property type="entry name" value="Dockerin domain"/>
    <property type="match status" value="1"/>
</dbReference>
<dbReference type="InterPro" id="IPR022398">
    <property type="entry name" value="Peptidase_S8_His-AS"/>
</dbReference>
<dbReference type="InterPro" id="IPR034204">
    <property type="entry name" value="PfSUB1-like_cat_dom"/>
</dbReference>
<accession>A0A2V2MW57</accession>
<dbReference type="CDD" id="cd07473">
    <property type="entry name" value="Peptidases_S8_Subtilisin_like"/>
    <property type="match status" value="1"/>
</dbReference>
<dbReference type="Pfam" id="PF22148">
    <property type="entry name" value="Fervidolysin_NPro-like"/>
    <property type="match status" value="1"/>
</dbReference>
<feature type="region of interest" description="Disordered" evidence="8">
    <location>
        <begin position="139"/>
        <end position="175"/>
    </location>
</feature>
<feature type="active site" description="Charge relay system" evidence="5 6">
    <location>
        <position position="419"/>
    </location>
</feature>
<dbReference type="EMBL" id="QGMY01000008">
    <property type="protein sequence ID" value="PWR71609.1"/>
    <property type="molecule type" value="Genomic_DNA"/>
</dbReference>
<feature type="domain" description="Peptidase S8/S53" evidence="9">
    <location>
        <begin position="196"/>
        <end position="452"/>
    </location>
</feature>
<feature type="active site" description="Charge relay system" evidence="5 6">
    <location>
        <position position="259"/>
    </location>
</feature>
<dbReference type="InterPro" id="IPR000209">
    <property type="entry name" value="Peptidase_S8/S53_dom"/>
</dbReference>
<dbReference type="PROSITE" id="PS00136">
    <property type="entry name" value="SUBTILASE_ASP"/>
    <property type="match status" value="1"/>
</dbReference>
<dbReference type="Gene3D" id="3.40.50.200">
    <property type="entry name" value="Peptidase S8/S53 domain"/>
    <property type="match status" value="1"/>
</dbReference>
<evidence type="ECO:0008006" key="13">
    <source>
        <dbReference type="Google" id="ProtNLM"/>
    </source>
</evidence>
<dbReference type="PANTHER" id="PTHR43399:SF4">
    <property type="entry name" value="CELL WALL-ASSOCIATED PROTEASE"/>
    <property type="match status" value="1"/>
</dbReference>
<name>A0A2V2MW57_9EURY</name>
<dbReference type="InterPro" id="IPR023828">
    <property type="entry name" value="Peptidase_S8_Ser-AS"/>
</dbReference>
<keyword evidence="2 6" id="KW-0645">Protease</keyword>